<evidence type="ECO:0000256" key="9">
    <source>
        <dbReference type="ARBA" id="ARBA00023235"/>
    </source>
</evidence>
<dbReference type="SUPFAM" id="SSF109998">
    <property type="entry name" value="Triger factor/SurA peptide-binding domain-like"/>
    <property type="match status" value="1"/>
</dbReference>
<reference evidence="13 14" key="1">
    <citation type="submission" date="2019-03" db="EMBL/GenBank/DDBJ databases">
        <title>Genomic Encyclopedia of Type Strains, Phase IV (KMG-IV): sequencing the most valuable type-strain genomes for metagenomic binning, comparative biology and taxonomic classification.</title>
        <authorList>
            <person name="Goeker M."/>
        </authorList>
    </citation>
    <scope>NUCLEOTIDE SEQUENCE [LARGE SCALE GENOMIC DNA]</scope>
    <source>
        <strain evidence="13 14">DSM 26752</strain>
    </source>
</reference>
<evidence type="ECO:0000259" key="12">
    <source>
        <dbReference type="PROSITE" id="PS50198"/>
    </source>
</evidence>
<evidence type="ECO:0000256" key="3">
    <source>
        <dbReference type="ARBA" id="ARBA00006071"/>
    </source>
</evidence>
<dbReference type="EMBL" id="SMAE01000003">
    <property type="protein sequence ID" value="TCS90821.1"/>
    <property type="molecule type" value="Genomic_DNA"/>
</dbReference>
<evidence type="ECO:0000256" key="10">
    <source>
        <dbReference type="ARBA" id="ARBA00023288"/>
    </source>
</evidence>
<dbReference type="EC" id="5.2.1.8" evidence="11"/>
<evidence type="ECO:0000256" key="8">
    <source>
        <dbReference type="ARBA" id="ARBA00023139"/>
    </source>
</evidence>
<feature type="domain" description="PpiC" evidence="12">
    <location>
        <begin position="157"/>
        <end position="247"/>
    </location>
</feature>
<dbReference type="Gene3D" id="3.10.50.40">
    <property type="match status" value="1"/>
</dbReference>
<dbReference type="PROSITE" id="PS51257">
    <property type="entry name" value="PROKAR_LIPOPROTEIN"/>
    <property type="match status" value="1"/>
</dbReference>
<dbReference type="OrthoDB" id="14196at2"/>
<sequence length="297" mass="34073">MMKRFTSSNTFKYGILAILLVLVISVTGCEKNAEIVAKVNDEVITKDELYEALVEQNGEQVLGTLISEKIIDLEAKKNKIDVKDEEIEEKVETMKENFGGEEGLNQAMAYYGFTMDDLKKGMAMNIKIKKLLGPNISITEEEMKDYFKNNKEAFDQEEQVKARHILVETEDEAKEVIKKLKAGEDFAKLAKEYSKDESNKDSGGDLGFFGKGKMVKEFEDVAFSLKANEISEPVKTTYGYHVIEVLDKKEAKEAKYEENKDKIKEILLEEKIPAEYEKWYQEKLAEYKVKNYLAEEK</sequence>
<comment type="similarity">
    <text evidence="3 11">Belongs to the PrsA family.</text>
</comment>
<keyword evidence="8 11" id="KW-0564">Palmitate</keyword>
<proteinExistence type="inferred from homology"/>
<dbReference type="InterPro" id="IPR050245">
    <property type="entry name" value="PrsA_foldase"/>
</dbReference>
<evidence type="ECO:0000256" key="7">
    <source>
        <dbReference type="ARBA" id="ARBA00023136"/>
    </source>
</evidence>
<gene>
    <name evidence="11" type="primary">prsA</name>
    <name evidence="13" type="ORF">EDD65_103132</name>
</gene>
<dbReference type="InterPro" id="IPR023058">
    <property type="entry name" value="PPIase_PpiC_CS"/>
</dbReference>
<dbReference type="SUPFAM" id="SSF54534">
    <property type="entry name" value="FKBP-like"/>
    <property type="match status" value="1"/>
</dbReference>
<dbReference type="PROSITE" id="PS50198">
    <property type="entry name" value="PPIC_PPIASE_2"/>
    <property type="match status" value="1"/>
</dbReference>
<evidence type="ECO:0000256" key="1">
    <source>
        <dbReference type="ARBA" id="ARBA00000971"/>
    </source>
</evidence>
<name>A0A4R3KYY3_9FIRM</name>
<evidence type="ECO:0000313" key="14">
    <source>
        <dbReference type="Proteomes" id="UP000294567"/>
    </source>
</evidence>
<dbReference type="RefSeq" id="WP_132026501.1">
    <property type="nucleotide sequence ID" value="NZ_CP068564.1"/>
</dbReference>
<keyword evidence="10 11" id="KW-0449">Lipoprotein</keyword>
<keyword evidence="7 11" id="KW-0472">Membrane</keyword>
<dbReference type="InterPro" id="IPR000297">
    <property type="entry name" value="PPIase_PpiC"/>
</dbReference>
<dbReference type="InterPro" id="IPR027304">
    <property type="entry name" value="Trigger_fact/SurA_dom_sf"/>
</dbReference>
<keyword evidence="6 11" id="KW-0697">Rotamase</keyword>
<evidence type="ECO:0000256" key="6">
    <source>
        <dbReference type="ARBA" id="ARBA00023110"/>
    </source>
</evidence>
<dbReference type="PANTHER" id="PTHR47245">
    <property type="entry name" value="PEPTIDYLPROLYL ISOMERASE"/>
    <property type="match status" value="1"/>
</dbReference>
<dbReference type="PROSITE" id="PS01096">
    <property type="entry name" value="PPIC_PPIASE_1"/>
    <property type="match status" value="1"/>
</dbReference>
<dbReference type="PANTHER" id="PTHR47245:SF1">
    <property type="entry name" value="FOLDASE PROTEIN PRSA"/>
    <property type="match status" value="1"/>
</dbReference>
<keyword evidence="9 11" id="KW-0413">Isomerase</keyword>
<evidence type="ECO:0000313" key="13">
    <source>
        <dbReference type="EMBL" id="TCS90821.1"/>
    </source>
</evidence>
<dbReference type="InterPro" id="IPR046357">
    <property type="entry name" value="PPIase_dom_sf"/>
</dbReference>
<protein>
    <recommendedName>
        <fullName evidence="11">Foldase protein PrsA</fullName>
        <ecNumber evidence="11">5.2.1.8</ecNumber>
    </recommendedName>
</protein>
<evidence type="ECO:0000256" key="2">
    <source>
        <dbReference type="ARBA" id="ARBA00004193"/>
    </source>
</evidence>
<comment type="caution">
    <text evidence="13">The sequence shown here is derived from an EMBL/GenBank/DDBJ whole genome shotgun (WGS) entry which is preliminary data.</text>
</comment>
<dbReference type="AlphaFoldDB" id="A0A4R3KYY3"/>
<comment type="subcellular location">
    <subcellularLocation>
        <location evidence="2 11">Cell membrane</location>
        <topology evidence="2 11">Lipid-anchor</topology>
    </subcellularLocation>
</comment>
<dbReference type="GO" id="GO:0006457">
    <property type="term" value="P:protein folding"/>
    <property type="evidence" value="ECO:0007669"/>
    <property type="project" value="UniProtKB-UniRule"/>
</dbReference>
<keyword evidence="14" id="KW-1185">Reference proteome</keyword>
<keyword evidence="4 11" id="KW-1003">Cell membrane</keyword>
<dbReference type="Proteomes" id="UP000294567">
    <property type="component" value="Unassembled WGS sequence"/>
</dbReference>
<dbReference type="Pfam" id="PF13624">
    <property type="entry name" value="SurA_N_3"/>
    <property type="match status" value="1"/>
</dbReference>
<evidence type="ECO:0000256" key="11">
    <source>
        <dbReference type="HAMAP-Rule" id="MF_01145"/>
    </source>
</evidence>
<evidence type="ECO:0000256" key="5">
    <source>
        <dbReference type="ARBA" id="ARBA00022729"/>
    </source>
</evidence>
<dbReference type="InterPro" id="IPR023059">
    <property type="entry name" value="Foldase_PrsA"/>
</dbReference>
<evidence type="ECO:0000256" key="4">
    <source>
        <dbReference type="ARBA" id="ARBA00022475"/>
    </source>
</evidence>
<dbReference type="HAMAP" id="MF_01145">
    <property type="entry name" value="Foldase_PrsA"/>
    <property type="match status" value="1"/>
</dbReference>
<keyword evidence="5 11" id="KW-0732">Signal</keyword>
<dbReference type="GO" id="GO:0003755">
    <property type="term" value="F:peptidyl-prolyl cis-trans isomerase activity"/>
    <property type="evidence" value="ECO:0007669"/>
    <property type="project" value="UniProtKB-UniRule"/>
</dbReference>
<comment type="function">
    <text evidence="11">Plays a major role in protein secretion by helping the post-translocational extracellular folding of several secreted proteins.</text>
</comment>
<dbReference type="GO" id="GO:0005886">
    <property type="term" value="C:plasma membrane"/>
    <property type="evidence" value="ECO:0007669"/>
    <property type="project" value="UniProtKB-SubCell"/>
</dbReference>
<accession>A0A4R3KYY3</accession>
<organism evidence="13 14">
    <name type="scientific">Keratinibaculum paraultunense</name>
    <dbReference type="NCBI Taxonomy" id="1278232"/>
    <lineage>
        <taxon>Bacteria</taxon>
        <taxon>Bacillati</taxon>
        <taxon>Bacillota</taxon>
        <taxon>Tissierellia</taxon>
        <taxon>Tissierellales</taxon>
        <taxon>Tepidimicrobiaceae</taxon>
        <taxon>Keratinibaculum</taxon>
    </lineage>
</organism>
<dbReference type="Pfam" id="PF13616">
    <property type="entry name" value="Rotamase_3"/>
    <property type="match status" value="1"/>
</dbReference>
<dbReference type="Gene3D" id="1.10.4030.10">
    <property type="entry name" value="Porin chaperone SurA, peptide-binding domain"/>
    <property type="match status" value="1"/>
</dbReference>
<comment type="catalytic activity">
    <reaction evidence="1 11">
        <text>[protein]-peptidylproline (omega=180) = [protein]-peptidylproline (omega=0)</text>
        <dbReference type="Rhea" id="RHEA:16237"/>
        <dbReference type="Rhea" id="RHEA-COMP:10747"/>
        <dbReference type="Rhea" id="RHEA-COMP:10748"/>
        <dbReference type="ChEBI" id="CHEBI:83833"/>
        <dbReference type="ChEBI" id="CHEBI:83834"/>
        <dbReference type="EC" id="5.2.1.8"/>
    </reaction>
</comment>